<dbReference type="SUPFAM" id="SSF82171">
    <property type="entry name" value="DPP6 N-terminal domain-like"/>
    <property type="match status" value="1"/>
</dbReference>
<evidence type="ECO:0000259" key="4">
    <source>
        <dbReference type="Pfam" id="PF07064"/>
    </source>
</evidence>
<dbReference type="InterPro" id="IPR040096">
    <property type="entry name" value="Ric1"/>
</dbReference>
<keyword evidence="2" id="KW-0472">Membrane</keyword>
<dbReference type="EMBL" id="CP119878">
    <property type="protein sequence ID" value="WFD34216.1"/>
    <property type="molecule type" value="Genomic_DNA"/>
</dbReference>
<dbReference type="PANTHER" id="PTHR22746:SF10">
    <property type="entry name" value="GUANINE NUCLEOTIDE EXCHANGE FACTOR SUBUNIT RIC1"/>
    <property type="match status" value="1"/>
</dbReference>
<evidence type="ECO:0000256" key="1">
    <source>
        <dbReference type="ARBA" id="ARBA00004370"/>
    </source>
</evidence>
<dbReference type="PANTHER" id="PTHR22746">
    <property type="entry name" value="RAB6A-GEF COMPLEX PARTNER PROTEIN 1"/>
    <property type="match status" value="1"/>
</dbReference>
<protein>
    <submittedName>
        <fullName evidence="5">WD40 repeat protein</fullName>
    </submittedName>
</protein>
<dbReference type="InterPro" id="IPR015943">
    <property type="entry name" value="WD40/YVTN_repeat-like_dom_sf"/>
</dbReference>
<dbReference type="GO" id="GO:0042147">
    <property type="term" value="P:retrograde transport, endosome to Golgi"/>
    <property type="evidence" value="ECO:0007669"/>
    <property type="project" value="TreeGrafter"/>
</dbReference>
<feature type="region of interest" description="Disordered" evidence="3">
    <location>
        <begin position="906"/>
        <end position="977"/>
    </location>
</feature>
<reference evidence="5" key="1">
    <citation type="submission" date="2023-03" db="EMBL/GenBank/DDBJ databases">
        <title>Mating type loci evolution in Malassezia.</title>
        <authorList>
            <person name="Coelho M.A."/>
        </authorList>
    </citation>
    <scope>NUCLEOTIDE SEQUENCE</scope>
    <source>
        <strain evidence="5">CBS 11721</strain>
    </source>
</reference>
<dbReference type="Pfam" id="PF25440">
    <property type="entry name" value="Beta-prop_RIC1_2nd"/>
    <property type="match status" value="1"/>
</dbReference>
<dbReference type="Pfam" id="PF07064">
    <property type="entry name" value="RIC1"/>
    <property type="match status" value="1"/>
</dbReference>
<dbReference type="Gene3D" id="2.130.10.10">
    <property type="entry name" value="YVTN repeat-like/Quinoprotein amine dehydrogenase"/>
    <property type="match status" value="1"/>
</dbReference>
<evidence type="ECO:0000256" key="3">
    <source>
        <dbReference type="SAM" id="MobiDB-lite"/>
    </source>
</evidence>
<dbReference type="InterPro" id="IPR009771">
    <property type="entry name" value="RIC1_C"/>
</dbReference>
<organism evidence="5 6">
    <name type="scientific">Malassezia cuniculi</name>
    <dbReference type="NCBI Taxonomy" id="948313"/>
    <lineage>
        <taxon>Eukaryota</taxon>
        <taxon>Fungi</taxon>
        <taxon>Dikarya</taxon>
        <taxon>Basidiomycota</taxon>
        <taxon>Ustilaginomycotina</taxon>
        <taxon>Malasseziomycetes</taxon>
        <taxon>Malasseziales</taxon>
        <taxon>Malasseziaceae</taxon>
        <taxon>Malassezia</taxon>
    </lineage>
</organism>
<name>A0AAF0JAE2_9BASI</name>
<feature type="domain" description="RIC1 C-terminal alpha solenoid region" evidence="4">
    <location>
        <begin position="709"/>
        <end position="878"/>
    </location>
</feature>
<dbReference type="GO" id="GO:0000139">
    <property type="term" value="C:Golgi membrane"/>
    <property type="evidence" value="ECO:0007669"/>
    <property type="project" value="TreeGrafter"/>
</dbReference>
<evidence type="ECO:0000313" key="6">
    <source>
        <dbReference type="Proteomes" id="UP001219933"/>
    </source>
</evidence>
<dbReference type="GO" id="GO:0034066">
    <property type="term" value="C:Ric1-Rgp1 guanyl-nucleotide exchange factor complex"/>
    <property type="evidence" value="ECO:0007669"/>
    <property type="project" value="InterPro"/>
</dbReference>
<evidence type="ECO:0000313" key="5">
    <source>
        <dbReference type="EMBL" id="WFD34216.1"/>
    </source>
</evidence>
<dbReference type="Proteomes" id="UP001219933">
    <property type="component" value="Chromosome 2"/>
</dbReference>
<sequence>MAPAHDGTLWAMVTRTAIVLWRMRPSHVVAAVVRSEKSIDKYGENVRVVWRAGALVVQTSKDSLLFYHIVRVPGAGHLYAYSHEGQASLSPAQTSMRALFRPAPGESVGEAPGARGAGDAALQIVLRHAVQVDAGLASVAVVDSFVLVGTRSPRAVQVFEWPPTQSAPQSTLLDSLEWVGPGTVSYVTYSRAMMVGVWITQSGSASVAMRDGDSWVGAPMHESGAMCAAINARFSLIAVGHRDAVSLYAYQTPDVPPVLVRTLHLAGAGEVNSMSWTGDGHALAVAFATRVAVWSTFGYLLFDGHADAPNLQDGFLRGARHVFWGPGATELFILPHEGDETPVYVLPSLKSASTSQLLPDHAHTAFLQGDDSVYIYRGHEQLDLCVIAPENDTWRHVCVPPSYLAANWPIRYASISGDGRFVAVAGRRGLVHYSCTSGRWKTYASAAQEQSFYVRGGLVWFQHVLIAACDCDGEYQLRVYSRDAELNNTSLLDLQLIPDPIVVTAIFDTSVLVYTAGNILFHFLVVPTRDRIRLELCGSISFDGVIGEPARVRALSWMVPPEQQQNGDPAQDLTHASVIFLVDGRLVLLRPRRVHGAHGTELSYDLQILHDCVETYWTNLQGRDTLHNSLWGFDGNVTRVWLDVLSLGSSDVAGDYGIDAHAVIPASAYPLTILLSRALVIGAESSVTLRRTLDSATFRLRTSTAPFLHHVLKALLASDMLRDAVFLAAHYRGLVYFGHILELLMHEVLDEEASAKQRRKKPLLPAVGRLIDHFDVALSVTAQCARKTEVSHWQYLFGALGAADVLVGHAISRAEFDTAVQLLLVVYELQPTLAADATARVLVALNEQSSWDLFQQVLSFLQATDEDGKRVKDVLRRAASLSRAHRTDSLRDTPLGSLARTLAENGQLDEPSAPRFPTSVPSLTPRSPVRSPARSLAPSPSPASPSAETLRRAVRHASLSAKPPVVQKNGRLVLPGV</sequence>
<evidence type="ECO:0000256" key="2">
    <source>
        <dbReference type="ARBA" id="ARBA00023136"/>
    </source>
</evidence>
<accession>A0AAF0JAE2</accession>
<proteinExistence type="predicted"/>
<keyword evidence="6" id="KW-1185">Reference proteome</keyword>
<dbReference type="GO" id="GO:0005829">
    <property type="term" value="C:cytosol"/>
    <property type="evidence" value="ECO:0007669"/>
    <property type="project" value="TreeGrafter"/>
</dbReference>
<comment type="subcellular location">
    <subcellularLocation>
        <location evidence="1">Membrane</location>
    </subcellularLocation>
</comment>
<dbReference type="AlphaFoldDB" id="A0AAF0JAE2"/>
<dbReference type="GO" id="GO:0006886">
    <property type="term" value="P:intracellular protein transport"/>
    <property type="evidence" value="ECO:0007669"/>
    <property type="project" value="InterPro"/>
</dbReference>
<gene>
    <name evidence="5" type="primary">RIC1</name>
    <name evidence="5" type="ORF">MCUN1_001053</name>
</gene>
<feature type="compositionally biased region" description="Low complexity" evidence="3">
    <location>
        <begin position="925"/>
        <end position="938"/>
    </location>
</feature>